<name>F2UKW3_SALR5</name>
<dbReference type="Gene3D" id="3.90.70.10">
    <property type="entry name" value="Cysteine proteinases"/>
    <property type="match status" value="1"/>
</dbReference>
<feature type="compositionally biased region" description="Basic and acidic residues" evidence="8">
    <location>
        <begin position="716"/>
        <end position="743"/>
    </location>
</feature>
<feature type="compositionally biased region" description="Acidic residues" evidence="8">
    <location>
        <begin position="949"/>
        <end position="969"/>
    </location>
</feature>
<organism evidence="11">
    <name type="scientific">Salpingoeca rosetta (strain ATCC 50818 / BSB-021)</name>
    <dbReference type="NCBI Taxonomy" id="946362"/>
    <lineage>
        <taxon>Eukaryota</taxon>
        <taxon>Choanoflagellata</taxon>
        <taxon>Craspedida</taxon>
        <taxon>Salpingoecidae</taxon>
        <taxon>Salpingoeca</taxon>
    </lineage>
</organism>
<dbReference type="InterPro" id="IPR028889">
    <property type="entry name" value="USP"/>
</dbReference>
<dbReference type="GO" id="GO:0016579">
    <property type="term" value="P:protein deubiquitination"/>
    <property type="evidence" value="ECO:0007669"/>
    <property type="project" value="InterPro"/>
</dbReference>
<keyword evidence="11" id="KW-1185">Reference proteome</keyword>
<evidence type="ECO:0000259" key="9">
    <source>
        <dbReference type="PROSITE" id="PS50235"/>
    </source>
</evidence>
<dbReference type="STRING" id="946362.F2UKW3"/>
<dbReference type="EC" id="3.4.19.12" evidence="3"/>
<evidence type="ECO:0000313" key="10">
    <source>
        <dbReference type="EMBL" id="EGD77762.1"/>
    </source>
</evidence>
<dbReference type="InParanoid" id="F2UKW3"/>
<feature type="compositionally biased region" description="Low complexity" evidence="8">
    <location>
        <begin position="477"/>
        <end position="493"/>
    </location>
</feature>
<sequence length="1156" mass="127322">MGKNRNKFKHNKHNKHNKHHGPKRDVTAMIDANIRAHDNVWNKRIQFEPAQDLKAATGGLTGTLSVKRPENGSAGASHVHLRDKDGFVEAKRQLFNQNTLRVTWKKPRPMGAGLGNLGNTCFLNATLQCLAYTPALANFCLSGQYQRTHTPQPGFDAMKLVELHVHRSLTSPKRTVLPKGIINHLRQINKAFRHYQQQDAHEFFICLLDAMQTALLGDYKNLDLRVQETTVLHHIFGGYLRSQIQCVRCKHCSNTFESFFDLSIDIKAANSLTRALQQFVTKELLFKTNSYSCSGCKNKVPATKQLTIHRLPNVLCIQLKRFSFMSHFGSKLRHKVSYPMQLNVHEFLSRSIRSRISRGACRYELYGVLVHLGATLSSGHYIAYVRAANGMWYCADDDDVRFSKENEVLNQAAYMLFYTRTDNKPPPTAYCPQPKAEVPAKAAAKQKASPADTNQQQQQQQQITKQGQADASKDKPAQAAAMQGVEQQQQQQQQKKKKAEKPAAGSASSLMDGVAAAVASSDSESEEDGSSSSSSSEEEDVGEELPFAPPQRAVPNGGIARSDSTSSTSSSEGFMDRNPTYDPVITTTDERCMWTVQLNPPRPWRPAYRRERWDRYATISGWRVTNDDDDVDDEGRGGDDNDGELPSKRAKAMVELQQLQAQGGSLDSEDDSDDEEFVPSRRSRMATGADDDDDDDDEDAIGAVSMEELESLFKEQADHARQEREHAGVAEDGEGKTKVEKKQAKQAVVAPVATAATAASSDNDDGGEGDVSLPIGSGDIEDHHRAVLDNTVIDILQRVSKDVRARVLACVNAELYHHLTQATAAVLEALSEDERAALTSSNGGDDDDDDDEFLLELEELPVQLHRSIAAAVSNNVYKMLEELYGSDGAEEDDDEKQGAGSSDEEEEGDGDGASSSGEEGDVAAPDGGHAPGPMQMNGAAAHRSYAADSDSEDDDAANISFEDDDEEEDEMHRGEGASDSDSNSDSDSDSEGSDADEAGATTAAQQDVDVVAWNVDRGTTEQIVKSKKKALWDGKRRTAVDPKQADASEAVTTWDDTHSSALAPLPKPHKSKEERDREAFDEEMDRGRVKKVRGPKQAPTDLKSKFNAMVVAQKEGKAVVPDKKRQKKRHIKQMKKRNHNRRLASGSHARTPQHEN</sequence>
<dbReference type="FunFam" id="3.90.70.10:FF:000119">
    <property type="entry name" value="Ubiquitin specific peptidase 36"/>
    <property type="match status" value="1"/>
</dbReference>
<dbReference type="RefSeq" id="XP_004990238.1">
    <property type="nucleotide sequence ID" value="XM_004990181.1"/>
</dbReference>
<feature type="compositionally biased region" description="Basic residues" evidence="8">
    <location>
        <begin position="1124"/>
        <end position="1142"/>
    </location>
</feature>
<feature type="compositionally biased region" description="Low complexity" evidence="8">
    <location>
        <begin position="745"/>
        <end position="759"/>
    </location>
</feature>
<comment type="similarity">
    <text evidence="2">Belongs to the peptidase C19 family.</text>
</comment>
<keyword evidence="6" id="KW-0378">Hydrolase</keyword>
<feature type="domain" description="USP" evidence="9">
    <location>
        <begin position="112"/>
        <end position="421"/>
    </location>
</feature>
<proteinExistence type="inferred from homology"/>
<feature type="compositionally biased region" description="Acidic residues" evidence="8">
    <location>
        <begin position="982"/>
        <end position="997"/>
    </location>
</feature>
<feature type="compositionally biased region" description="Basic and acidic residues" evidence="8">
    <location>
        <begin position="1114"/>
        <end position="1123"/>
    </location>
</feature>
<evidence type="ECO:0000256" key="6">
    <source>
        <dbReference type="ARBA" id="ARBA00022801"/>
    </source>
</evidence>
<feature type="compositionally biased region" description="Basic residues" evidence="8">
    <location>
        <begin position="1"/>
        <end position="22"/>
    </location>
</feature>
<dbReference type="MEROPS" id="C19.A13"/>
<reference evidence="10" key="1">
    <citation type="submission" date="2009-08" db="EMBL/GenBank/DDBJ databases">
        <title>Annotation of Salpingoeca rosetta.</title>
        <authorList>
            <consortium name="The Broad Institute Genome Sequencing Platform"/>
            <person name="Russ C."/>
            <person name="Cuomo C."/>
            <person name="Burger G."/>
            <person name="Gray M.W."/>
            <person name="Holland P.W.H."/>
            <person name="King N."/>
            <person name="Lang F.B.F."/>
            <person name="Roger A.J."/>
            <person name="Ruiz-Trillo I."/>
            <person name="Young S.K."/>
            <person name="Zeng Q."/>
            <person name="Gargeya S."/>
            <person name="Alvarado L."/>
            <person name="Berlin A."/>
            <person name="Chapman S.B."/>
            <person name="Chen Z."/>
            <person name="Freedman E."/>
            <person name="Gellesch M."/>
            <person name="Goldberg J."/>
            <person name="Griggs A."/>
            <person name="Gujja S."/>
            <person name="Heilman E."/>
            <person name="Heiman D."/>
            <person name="Howarth C."/>
            <person name="Mehta T."/>
            <person name="Neiman D."/>
            <person name="Pearson M."/>
            <person name="Roberts A."/>
            <person name="Saif S."/>
            <person name="Shea T."/>
            <person name="Shenoy N."/>
            <person name="Sisk P."/>
            <person name="Stolte C."/>
            <person name="Sykes S."/>
            <person name="White J."/>
            <person name="Yandava C."/>
            <person name="Haas B."/>
            <person name="Nusbaum C."/>
            <person name="Birren B."/>
        </authorList>
    </citation>
    <scope>NUCLEOTIDE SEQUENCE [LARGE SCALE GENOMIC DNA]</scope>
    <source>
        <strain evidence="10">ATCC 50818</strain>
    </source>
</reference>
<dbReference type="InterPro" id="IPR018200">
    <property type="entry name" value="USP_CS"/>
</dbReference>
<evidence type="ECO:0000256" key="5">
    <source>
        <dbReference type="ARBA" id="ARBA00022786"/>
    </source>
</evidence>
<feature type="compositionally biased region" description="Low complexity" evidence="8">
    <location>
        <begin position="432"/>
        <end position="462"/>
    </location>
</feature>
<feature type="compositionally biased region" description="Low complexity" evidence="8">
    <location>
        <begin position="562"/>
        <end position="571"/>
    </location>
</feature>
<feature type="region of interest" description="Disordered" evidence="8">
    <location>
        <begin position="886"/>
        <end position="1156"/>
    </location>
</feature>
<evidence type="ECO:0000256" key="8">
    <source>
        <dbReference type="SAM" id="MobiDB-lite"/>
    </source>
</evidence>
<dbReference type="PROSITE" id="PS00973">
    <property type="entry name" value="USP_2"/>
    <property type="match status" value="1"/>
</dbReference>
<dbReference type="Proteomes" id="UP000007799">
    <property type="component" value="Unassembled WGS sequence"/>
</dbReference>
<dbReference type="eggNOG" id="KOG1865">
    <property type="taxonomic scope" value="Eukaryota"/>
</dbReference>
<dbReference type="PROSITE" id="PS00972">
    <property type="entry name" value="USP_1"/>
    <property type="match status" value="1"/>
</dbReference>
<feature type="compositionally biased region" description="Basic and acidic residues" evidence="8">
    <location>
        <begin position="1030"/>
        <end position="1046"/>
    </location>
</feature>
<dbReference type="PROSITE" id="PS50235">
    <property type="entry name" value="USP_3"/>
    <property type="match status" value="1"/>
</dbReference>
<comment type="catalytic activity">
    <reaction evidence="1">
        <text>Thiol-dependent hydrolysis of ester, thioester, amide, peptide and isopeptide bonds formed by the C-terminal Gly of ubiquitin (a 76-residue protein attached to proteins as an intracellular targeting signal).</text>
        <dbReference type="EC" id="3.4.19.12"/>
    </reaction>
</comment>
<gene>
    <name evidence="10" type="ORF">PTSG_08851</name>
</gene>
<keyword evidence="7" id="KW-0788">Thiol protease</keyword>
<protein>
    <recommendedName>
        <fullName evidence="3">ubiquitinyl hydrolase 1</fullName>
        <ecNumber evidence="3">3.4.19.12</ecNumber>
    </recommendedName>
</protein>
<dbReference type="GeneID" id="16070792"/>
<dbReference type="PANTHER" id="PTHR24006:SF758">
    <property type="entry name" value="UBIQUITIN CARBOXYL-TERMINAL HYDROLASE 36"/>
    <property type="match status" value="1"/>
</dbReference>
<feature type="region of interest" description="Disordered" evidence="8">
    <location>
        <begin position="425"/>
        <end position="589"/>
    </location>
</feature>
<feature type="region of interest" description="Disordered" evidence="8">
    <location>
        <begin position="716"/>
        <end position="775"/>
    </location>
</feature>
<feature type="compositionally biased region" description="Acidic residues" evidence="8">
    <location>
        <begin position="667"/>
        <end position="677"/>
    </location>
</feature>
<dbReference type="GO" id="GO:0005634">
    <property type="term" value="C:nucleus"/>
    <property type="evidence" value="ECO:0007669"/>
    <property type="project" value="TreeGrafter"/>
</dbReference>
<dbReference type="InterPro" id="IPR001394">
    <property type="entry name" value="Peptidase_C19_UCH"/>
</dbReference>
<accession>F2UKW3</accession>
<evidence type="ECO:0000313" key="11">
    <source>
        <dbReference type="Proteomes" id="UP000007799"/>
    </source>
</evidence>
<dbReference type="OMA" id="WHEANAR"/>
<feature type="compositionally biased region" description="Low complexity" evidence="8">
    <location>
        <begin position="512"/>
        <end position="522"/>
    </location>
</feature>
<evidence type="ECO:0000256" key="2">
    <source>
        <dbReference type="ARBA" id="ARBA00009085"/>
    </source>
</evidence>
<dbReference type="KEGG" id="sre:PTSG_08851"/>
<dbReference type="AlphaFoldDB" id="F2UKW3"/>
<evidence type="ECO:0000256" key="7">
    <source>
        <dbReference type="ARBA" id="ARBA00022807"/>
    </source>
</evidence>
<feature type="region of interest" description="Disordered" evidence="8">
    <location>
        <begin position="619"/>
        <end position="704"/>
    </location>
</feature>
<dbReference type="GO" id="GO:0005829">
    <property type="term" value="C:cytosol"/>
    <property type="evidence" value="ECO:0007669"/>
    <property type="project" value="TreeGrafter"/>
</dbReference>
<dbReference type="OrthoDB" id="420187at2759"/>
<dbReference type="InterPro" id="IPR038765">
    <property type="entry name" value="Papain-like_cys_pep_sf"/>
</dbReference>
<evidence type="ECO:0000256" key="3">
    <source>
        <dbReference type="ARBA" id="ARBA00012759"/>
    </source>
</evidence>
<dbReference type="CDD" id="cd02661">
    <property type="entry name" value="Peptidase_C19E"/>
    <property type="match status" value="1"/>
</dbReference>
<keyword evidence="5" id="KW-0833">Ubl conjugation pathway</keyword>
<evidence type="ECO:0000256" key="1">
    <source>
        <dbReference type="ARBA" id="ARBA00000707"/>
    </source>
</evidence>
<feature type="compositionally biased region" description="Acidic residues" evidence="8">
    <location>
        <begin position="689"/>
        <end position="700"/>
    </location>
</feature>
<dbReference type="InterPro" id="IPR050164">
    <property type="entry name" value="Peptidase_C19"/>
</dbReference>
<dbReference type="PANTHER" id="PTHR24006">
    <property type="entry name" value="UBIQUITIN CARBOXYL-TERMINAL HYDROLASE"/>
    <property type="match status" value="1"/>
</dbReference>
<feature type="region of interest" description="Disordered" evidence="8">
    <location>
        <begin position="1"/>
        <end position="25"/>
    </location>
</feature>
<dbReference type="EMBL" id="GL832979">
    <property type="protein sequence ID" value="EGD77762.1"/>
    <property type="molecule type" value="Genomic_DNA"/>
</dbReference>
<dbReference type="SUPFAM" id="SSF54001">
    <property type="entry name" value="Cysteine proteinases"/>
    <property type="match status" value="1"/>
</dbReference>
<keyword evidence="4" id="KW-0645">Protease</keyword>
<evidence type="ECO:0000256" key="4">
    <source>
        <dbReference type="ARBA" id="ARBA00022670"/>
    </source>
</evidence>
<dbReference type="GO" id="GO:0004843">
    <property type="term" value="F:cysteine-type deubiquitinase activity"/>
    <property type="evidence" value="ECO:0007669"/>
    <property type="project" value="UniProtKB-EC"/>
</dbReference>
<dbReference type="Pfam" id="PF00443">
    <property type="entry name" value="UCH"/>
    <property type="match status" value="1"/>
</dbReference>
<dbReference type="GO" id="GO:0006508">
    <property type="term" value="P:proteolysis"/>
    <property type="evidence" value="ECO:0007669"/>
    <property type="project" value="UniProtKB-KW"/>
</dbReference>